<dbReference type="InterPro" id="IPR048954">
    <property type="entry name" value="PorZ_N"/>
</dbReference>
<dbReference type="Pfam" id="PF21544">
    <property type="entry name" value="PorZ_N_b_propeller"/>
    <property type="match status" value="1"/>
</dbReference>
<dbReference type="STRING" id="1107311.Q767_08130"/>
<evidence type="ECO:0000259" key="2">
    <source>
        <dbReference type="Pfam" id="PF18962"/>
    </source>
</evidence>
<dbReference type="RefSeq" id="WP_023573084.1">
    <property type="nucleotide sequence ID" value="NZ_AVCS01000007.1"/>
</dbReference>
<dbReference type="Gene3D" id="2.130.10.10">
    <property type="entry name" value="YVTN repeat-like/Quinoprotein amine dehydrogenase"/>
    <property type="match status" value="2"/>
</dbReference>
<feature type="domain" description="PorZ N-terminal beta-propeller" evidence="3">
    <location>
        <begin position="44"/>
        <end position="205"/>
    </location>
</feature>
<reference evidence="5" key="1">
    <citation type="submission" date="2013-09" db="EMBL/GenBank/DDBJ databases">
        <authorList>
            <person name="Zeng Z."/>
            <person name="Chen C."/>
        </authorList>
    </citation>
    <scope>NUCLEOTIDE SEQUENCE [LARGE SCALE GENOMIC DNA]</scope>
    <source>
        <strain evidence="5">DK69</strain>
    </source>
</reference>
<evidence type="ECO:0000313" key="4">
    <source>
        <dbReference type="EMBL" id="KGO96209.1"/>
    </source>
</evidence>
<dbReference type="Pfam" id="PF18962">
    <property type="entry name" value="Por_Secre_tail"/>
    <property type="match status" value="1"/>
</dbReference>
<name>V6SBI7_9FLAO</name>
<evidence type="ECO:0000256" key="1">
    <source>
        <dbReference type="ARBA" id="ARBA00022729"/>
    </source>
</evidence>
<dbReference type="InterPro" id="IPR015943">
    <property type="entry name" value="WD40/YVTN_repeat-like_dom_sf"/>
</dbReference>
<dbReference type="InterPro" id="IPR011047">
    <property type="entry name" value="Quinoprotein_ADH-like_sf"/>
</dbReference>
<dbReference type="EMBL" id="JRLZ01000005">
    <property type="protein sequence ID" value="KGO96209.1"/>
    <property type="molecule type" value="Genomic_DNA"/>
</dbReference>
<comment type="caution">
    <text evidence="4">The sequence shown here is derived from an EMBL/GenBank/DDBJ whole genome shotgun (WGS) entry which is preliminary data.</text>
</comment>
<gene>
    <name evidence="4" type="ORF">Q767_08130</name>
</gene>
<dbReference type="Proteomes" id="UP000030149">
    <property type="component" value="Unassembled WGS sequence"/>
</dbReference>
<sequence length="766" mass="85370">MRKLNCFVLLAFICINCFSQQNQSWRGFFSYSAIKDISQAVDKVYAAPENTVFSKNTVTNELKTINSIDGLKADVITAVHYSESFHRIIIGNQNGLLLVVNENDGSILNVIDILNKPSIPPNKKKINHIYEYNGKAYLSCDFGICVFDLATLQFGDTYFIGPAGEEIQVYQTTVFDGFIYAVTQSNGIRRADYSNPNLVDFSQWSAFDTGFWSGIVTFQNQLIASNTNTSVYRHNGSSFQQIIAVGQPIVDLRSYKDRLIFTSANHVYIYDNQLIQLSHITQIPDVVTSFTCATAISDKIFVGTLDKGLYQTAIGNPTMFEDCTPSGPARNSIFNVKKAPNYLWAVYGDYTKQYDPYPLDSYEISRFSDEQGWDFIPYADLQGAKSLTRTVLNPYNPNQVFVSSFYSGLLKIENDNQITLFNQTNTGQNGLESLHDPACPTCIDVRVNGPVFDKKGNLWMTNSRVDRAIKVMKPDGQWQSYSLNNITTAPKEDSYAGIVIDKNNTKWIPSYRNGVIAFNENYGNKFILIKNGADSGNLPNRDVRCVAIDNRNQLWIGTFSGLRVLPSVDRFLYDDSLETNPIIILDDNLAQELFYQQSIMDIVVDGANNKWVSIDGAGAFLVSSNGQETLHHFTKENSPLPSNNVLDIEIDGATGEVFFATDKGLVSFKGIATKPAEDLSQVYVYPNPVRPEFNGTVKISGLIDNANVKITDIGGNLVYETTSEGGTIEWDTKAFGKHKVASGVYMILIASEDGTETKVKKVMIIR</sequence>
<evidence type="ECO:0000259" key="3">
    <source>
        <dbReference type="Pfam" id="PF21544"/>
    </source>
</evidence>
<dbReference type="InterPro" id="IPR011110">
    <property type="entry name" value="Reg_prop"/>
</dbReference>
<keyword evidence="1" id="KW-0732">Signal</keyword>
<evidence type="ECO:0000313" key="5">
    <source>
        <dbReference type="Proteomes" id="UP000030149"/>
    </source>
</evidence>
<dbReference type="PATRIC" id="fig|1107311.3.peg.1037"/>
<accession>V6SBI7</accession>
<dbReference type="Pfam" id="PF07494">
    <property type="entry name" value="Reg_prop"/>
    <property type="match status" value="1"/>
</dbReference>
<feature type="domain" description="Secretion system C-terminal sorting" evidence="2">
    <location>
        <begin position="684"/>
        <end position="764"/>
    </location>
</feature>
<protein>
    <submittedName>
        <fullName evidence="4">ABC transporter substrate-binding protein</fullName>
    </submittedName>
</protein>
<proteinExistence type="predicted"/>
<organism evidence="4 5">
    <name type="scientific">Flavobacterium enshiense DK69</name>
    <dbReference type="NCBI Taxonomy" id="1107311"/>
    <lineage>
        <taxon>Bacteria</taxon>
        <taxon>Pseudomonadati</taxon>
        <taxon>Bacteroidota</taxon>
        <taxon>Flavobacteriia</taxon>
        <taxon>Flavobacteriales</taxon>
        <taxon>Flavobacteriaceae</taxon>
        <taxon>Flavobacterium</taxon>
    </lineage>
</organism>
<dbReference type="OrthoDB" id="9807410at2"/>
<reference evidence="4 5" key="2">
    <citation type="journal article" date="2015" name="Stand. Genomic Sci.">
        <title>High quality draft genomic sequence of Flavobacterium enshiense DK69(T) and comparison among Flavobacterium genomes.</title>
        <authorList>
            <person name="Zeng Z."/>
            <person name="Chen C."/>
            <person name="Du H."/>
            <person name="Wang G."/>
            <person name="Li M."/>
        </authorList>
    </citation>
    <scope>NUCLEOTIDE SEQUENCE [LARGE SCALE GENOMIC DNA]</scope>
    <source>
        <strain evidence="4 5">DK69</strain>
    </source>
</reference>
<dbReference type="eggNOG" id="COG3292">
    <property type="taxonomic scope" value="Bacteria"/>
</dbReference>
<dbReference type="AlphaFoldDB" id="V6SBI7"/>
<dbReference type="NCBIfam" id="TIGR04183">
    <property type="entry name" value="Por_Secre_tail"/>
    <property type="match status" value="1"/>
</dbReference>
<dbReference type="InterPro" id="IPR026444">
    <property type="entry name" value="Secre_tail"/>
</dbReference>
<keyword evidence="5" id="KW-1185">Reference proteome</keyword>
<dbReference type="SUPFAM" id="SSF101898">
    <property type="entry name" value="NHL repeat"/>
    <property type="match status" value="1"/>
</dbReference>
<dbReference type="SUPFAM" id="SSF50998">
    <property type="entry name" value="Quinoprotein alcohol dehydrogenase-like"/>
    <property type="match status" value="1"/>
</dbReference>